<dbReference type="RefSeq" id="WP_150062947.1">
    <property type="nucleotide sequence ID" value="NZ_JACHII010000010.1"/>
</dbReference>
<keyword evidence="3" id="KW-1185">Reference proteome</keyword>
<dbReference type="OrthoDB" id="7306290at2"/>
<organism evidence="2 3">
    <name type="scientific">Roseospira marina</name>
    <dbReference type="NCBI Taxonomy" id="140057"/>
    <lineage>
        <taxon>Bacteria</taxon>
        <taxon>Pseudomonadati</taxon>
        <taxon>Pseudomonadota</taxon>
        <taxon>Alphaproteobacteria</taxon>
        <taxon>Rhodospirillales</taxon>
        <taxon>Rhodospirillaceae</taxon>
        <taxon>Roseospira</taxon>
    </lineage>
</organism>
<feature type="signal peptide" evidence="1">
    <location>
        <begin position="1"/>
        <end position="23"/>
    </location>
</feature>
<keyword evidence="1" id="KW-0732">Signal</keyword>
<comment type="caution">
    <text evidence="2">The sequence shown here is derived from an EMBL/GenBank/DDBJ whole genome shotgun (WGS) entry which is preliminary data.</text>
</comment>
<dbReference type="AlphaFoldDB" id="A0A5M6IBC0"/>
<name>A0A5M6IBC0_9PROT</name>
<gene>
    <name evidence="2" type="ORF">F1188_13455</name>
</gene>
<reference evidence="2 3" key="1">
    <citation type="submission" date="2019-09" db="EMBL/GenBank/DDBJ databases">
        <title>Genome sequence of Roseospira marina, one of the more divergent members of the non-sulfur purple photosynthetic bacterial family, the Rhodospirillaceae.</title>
        <authorList>
            <person name="Meyer T."/>
            <person name="Kyndt J."/>
        </authorList>
    </citation>
    <scope>NUCLEOTIDE SEQUENCE [LARGE SCALE GENOMIC DNA]</scope>
    <source>
        <strain evidence="2 3">DSM 15113</strain>
    </source>
</reference>
<evidence type="ECO:0000313" key="2">
    <source>
        <dbReference type="EMBL" id="KAA5605035.1"/>
    </source>
</evidence>
<feature type="chain" id="PRO_5024464807" evidence="1">
    <location>
        <begin position="24"/>
        <end position="113"/>
    </location>
</feature>
<proteinExistence type="predicted"/>
<accession>A0A5M6IBC0</accession>
<evidence type="ECO:0000313" key="3">
    <source>
        <dbReference type="Proteomes" id="UP000324065"/>
    </source>
</evidence>
<evidence type="ECO:0000256" key="1">
    <source>
        <dbReference type="SAM" id="SignalP"/>
    </source>
</evidence>
<dbReference type="Proteomes" id="UP000324065">
    <property type="component" value="Unassembled WGS sequence"/>
</dbReference>
<protein>
    <submittedName>
        <fullName evidence="2">Uncharacterized protein</fullName>
    </submittedName>
</protein>
<dbReference type="EMBL" id="VWPJ01000012">
    <property type="protein sequence ID" value="KAA5605035.1"/>
    <property type="molecule type" value="Genomic_DNA"/>
</dbReference>
<sequence length="113" mass="11541">MRTLTMMAATAGLATLLAGPALADTVAVTTVTDLMEPSQTITSSGHVAFVGTEEIRFKVAGKTCTWVGSAAGSVPKGCNYKITVNVTTGELSDPSSLDNPVCTKTADMLAACK</sequence>